<dbReference type="EMBL" id="CM037159">
    <property type="protein sequence ID" value="KAH7866682.1"/>
    <property type="molecule type" value="Genomic_DNA"/>
</dbReference>
<organism evidence="1 2">
    <name type="scientific">Vaccinium darrowii</name>
    <dbReference type="NCBI Taxonomy" id="229202"/>
    <lineage>
        <taxon>Eukaryota</taxon>
        <taxon>Viridiplantae</taxon>
        <taxon>Streptophyta</taxon>
        <taxon>Embryophyta</taxon>
        <taxon>Tracheophyta</taxon>
        <taxon>Spermatophyta</taxon>
        <taxon>Magnoliopsida</taxon>
        <taxon>eudicotyledons</taxon>
        <taxon>Gunneridae</taxon>
        <taxon>Pentapetalae</taxon>
        <taxon>asterids</taxon>
        <taxon>Ericales</taxon>
        <taxon>Ericaceae</taxon>
        <taxon>Vaccinioideae</taxon>
        <taxon>Vaccinieae</taxon>
        <taxon>Vaccinium</taxon>
    </lineage>
</organism>
<reference evidence="1 2" key="1">
    <citation type="journal article" date="2021" name="Hortic Res">
        <title>High-quality reference genome and annotation aids understanding of berry development for evergreen blueberry (Vaccinium darrowii).</title>
        <authorList>
            <person name="Yu J."/>
            <person name="Hulse-Kemp A.M."/>
            <person name="Babiker E."/>
            <person name="Staton M."/>
        </authorList>
    </citation>
    <scope>NUCLEOTIDE SEQUENCE [LARGE SCALE GENOMIC DNA]</scope>
    <source>
        <strain evidence="2">cv. NJ 8807/NJ 8810</strain>
        <tissue evidence="1">Young leaf</tissue>
    </source>
</reference>
<comment type="caution">
    <text evidence="1">The sequence shown here is derived from an EMBL/GenBank/DDBJ whole genome shotgun (WGS) entry which is preliminary data.</text>
</comment>
<evidence type="ECO:0000313" key="1">
    <source>
        <dbReference type="EMBL" id="KAH7866682.1"/>
    </source>
</evidence>
<accession>A0ACB7ZLD1</accession>
<keyword evidence="2" id="KW-1185">Reference proteome</keyword>
<protein>
    <submittedName>
        <fullName evidence="1">Uncharacterized protein</fullName>
    </submittedName>
</protein>
<name>A0ACB7ZLD1_9ERIC</name>
<dbReference type="Proteomes" id="UP000828048">
    <property type="component" value="Chromosome 9"/>
</dbReference>
<gene>
    <name evidence="1" type="ORF">Vadar_023588</name>
</gene>
<proteinExistence type="predicted"/>
<evidence type="ECO:0000313" key="2">
    <source>
        <dbReference type="Proteomes" id="UP000828048"/>
    </source>
</evidence>
<sequence length="254" mass="29480">MNAANKRRKKRWRSSRSEREPEAQNGNRTKVKRDGWGEGGWVRCREEGGWEIAGRQRPPKGQRRGKTKGARVYFFLSQVPILLSNIQMHKFRKGTKPLWNLPSKVVQLDIDVFQLTNISQLFWRITVETVVGVKNFDYHRTINWQGLNPKTPASILAFLSLLGSLQLVVSFELKAPPDLRAFRLRCFVQVLRLRRIFELLGSAVIFKLLGSVVSSSFKALPDLRAFRLRSFYLFEWEFAKEKTRKGCRDIEASL</sequence>